<feature type="transmembrane region" description="Helical" evidence="2">
    <location>
        <begin position="46"/>
        <end position="63"/>
    </location>
</feature>
<dbReference type="Pfam" id="PF25089">
    <property type="entry name" value="DUF7804"/>
    <property type="match status" value="1"/>
</dbReference>
<feature type="region of interest" description="Disordered" evidence="1">
    <location>
        <begin position="249"/>
        <end position="291"/>
    </location>
</feature>
<sequence length="291" mass="31161">MLARSTDDVAGQVGGVNYNVVGSVTWQATRDVPSSNGRRRSTRRSCHLFLFLFFDFSSIVAFLPKPIASIDPSAEASADAADRSSAIDGDGDEDDDVPILRLIVGANCARCVDRVEEEKREPVSNEDLDMWMRDSIQEIVRNIGEAPFLVHIFSGGRGSGSGNRKGGVRLEKEKASPDSWPQITRRWDREGGTPDGVILVEAIEEEDDERGPLLPPPTPPCAAAGPNSACKTWGWWCRGGGWTAPPATCSTPAASGRRSGSALTSASCGPSASARRSSRRSGMLGCRGIRN</sequence>
<accession>A0A6V7QB48</accession>
<feature type="domain" description="DUF7804" evidence="3">
    <location>
        <begin position="123"/>
        <end position="209"/>
    </location>
</feature>
<feature type="region of interest" description="Disordered" evidence="1">
    <location>
        <begin position="159"/>
        <end position="179"/>
    </location>
</feature>
<organism evidence="4">
    <name type="scientific">Ananas comosus var. bracteatus</name>
    <name type="common">red pineapple</name>
    <dbReference type="NCBI Taxonomy" id="296719"/>
    <lineage>
        <taxon>Eukaryota</taxon>
        <taxon>Viridiplantae</taxon>
        <taxon>Streptophyta</taxon>
        <taxon>Embryophyta</taxon>
        <taxon>Tracheophyta</taxon>
        <taxon>Spermatophyta</taxon>
        <taxon>Magnoliopsida</taxon>
        <taxon>Liliopsida</taxon>
        <taxon>Poales</taxon>
        <taxon>Bromeliaceae</taxon>
        <taxon>Bromelioideae</taxon>
        <taxon>Ananas</taxon>
    </lineage>
</organism>
<keyword evidence="2" id="KW-1133">Transmembrane helix</keyword>
<keyword evidence="2" id="KW-0812">Transmembrane</keyword>
<evidence type="ECO:0000256" key="2">
    <source>
        <dbReference type="SAM" id="Phobius"/>
    </source>
</evidence>
<dbReference type="InterPro" id="IPR056706">
    <property type="entry name" value="DUF7804"/>
</dbReference>
<evidence type="ECO:0000313" key="4">
    <source>
        <dbReference type="EMBL" id="CAD1840107.1"/>
    </source>
</evidence>
<dbReference type="AlphaFoldDB" id="A0A6V7QB48"/>
<evidence type="ECO:0000256" key="1">
    <source>
        <dbReference type="SAM" id="MobiDB-lite"/>
    </source>
</evidence>
<gene>
    <name evidence="4" type="ORF">CB5_LOCUS23318</name>
</gene>
<protein>
    <recommendedName>
        <fullName evidence="3">DUF7804 domain-containing protein</fullName>
    </recommendedName>
</protein>
<name>A0A6V7QB48_ANACO</name>
<evidence type="ECO:0000259" key="3">
    <source>
        <dbReference type="Pfam" id="PF25089"/>
    </source>
</evidence>
<dbReference type="PANTHER" id="PTHR35127">
    <property type="entry name" value="OS03G0736900 PROTEIN"/>
    <property type="match status" value="1"/>
</dbReference>
<proteinExistence type="predicted"/>
<dbReference type="EMBL" id="LR862134">
    <property type="protein sequence ID" value="CAD1840107.1"/>
    <property type="molecule type" value="Genomic_DNA"/>
</dbReference>
<dbReference type="PANTHER" id="PTHR35127:SF1">
    <property type="entry name" value="GENOME ASSEMBLY, CHROMOSOME: A10"/>
    <property type="match status" value="1"/>
</dbReference>
<feature type="compositionally biased region" description="Low complexity" evidence="1">
    <location>
        <begin position="265"/>
        <end position="275"/>
    </location>
</feature>
<reference evidence="4" key="1">
    <citation type="submission" date="2020-07" db="EMBL/GenBank/DDBJ databases">
        <authorList>
            <person name="Lin J."/>
        </authorList>
    </citation>
    <scope>NUCLEOTIDE SEQUENCE</scope>
</reference>
<keyword evidence="2" id="KW-0472">Membrane</keyword>